<feature type="domain" description="Solute-binding protein family 5" evidence="5">
    <location>
        <begin position="98"/>
        <end position="458"/>
    </location>
</feature>
<dbReference type="InterPro" id="IPR000914">
    <property type="entry name" value="SBP_5_dom"/>
</dbReference>
<dbReference type="Gene3D" id="3.40.190.10">
    <property type="entry name" value="Periplasmic binding protein-like II"/>
    <property type="match status" value="1"/>
</dbReference>
<dbReference type="GO" id="GO:0042597">
    <property type="term" value="C:periplasmic space"/>
    <property type="evidence" value="ECO:0007669"/>
    <property type="project" value="UniProtKB-ARBA"/>
</dbReference>
<evidence type="ECO:0000313" key="7">
    <source>
        <dbReference type="Proteomes" id="UP000033096"/>
    </source>
</evidence>
<dbReference type="SUPFAM" id="SSF53850">
    <property type="entry name" value="Periplasmic binding protein-like II"/>
    <property type="match status" value="1"/>
</dbReference>
<feature type="region of interest" description="Disordered" evidence="4">
    <location>
        <begin position="28"/>
        <end position="48"/>
    </location>
</feature>
<gene>
    <name evidence="6" type="ORF">MSVAZ_1567</name>
</gene>
<evidence type="ECO:0000259" key="5">
    <source>
        <dbReference type="Pfam" id="PF00496"/>
    </source>
</evidence>
<dbReference type="PIRSF" id="PIRSF002741">
    <property type="entry name" value="MppA"/>
    <property type="match status" value="1"/>
</dbReference>
<dbReference type="HOGENOM" id="CLU_017028_8_4_2"/>
<dbReference type="FunFam" id="3.10.105.10:FF:000006">
    <property type="entry name" value="Peptide ABC transporter substrate-binding protein"/>
    <property type="match status" value="1"/>
</dbReference>
<evidence type="ECO:0000313" key="6">
    <source>
        <dbReference type="EMBL" id="AKB43836.1"/>
    </source>
</evidence>
<dbReference type="InterPro" id="IPR023765">
    <property type="entry name" value="SBP_5_CS"/>
</dbReference>
<dbReference type="PROSITE" id="PS51257">
    <property type="entry name" value="PROKAR_LIPOPROTEIN"/>
    <property type="match status" value="1"/>
</dbReference>
<dbReference type="Gene3D" id="3.90.76.10">
    <property type="entry name" value="Dipeptide-binding Protein, Domain 1"/>
    <property type="match status" value="1"/>
</dbReference>
<keyword evidence="3" id="KW-0732">Signal</keyword>
<evidence type="ECO:0000256" key="3">
    <source>
        <dbReference type="ARBA" id="ARBA00022729"/>
    </source>
</evidence>
<dbReference type="PROSITE" id="PS01040">
    <property type="entry name" value="SBP_BACTERIAL_5"/>
    <property type="match status" value="1"/>
</dbReference>
<evidence type="ECO:0000256" key="2">
    <source>
        <dbReference type="ARBA" id="ARBA00022448"/>
    </source>
</evidence>
<keyword evidence="7" id="KW-1185">Reference proteome</keyword>
<dbReference type="CDD" id="cd08520">
    <property type="entry name" value="PBP2_NikA_DppA_OppA_like_21"/>
    <property type="match status" value="1"/>
</dbReference>
<dbReference type="RefSeq" id="WP_048120116.1">
    <property type="nucleotide sequence ID" value="NZ_CP009520.1"/>
</dbReference>
<evidence type="ECO:0000256" key="1">
    <source>
        <dbReference type="ARBA" id="ARBA00005695"/>
    </source>
</evidence>
<dbReference type="EMBL" id="CP009520">
    <property type="protein sequence ID" value="AKB43836.1"/>
    <property type="molecule type" value="Genomic_DNA"/>
</dbReference>
<organism evidence="6 7">
    <name type="scientific">Methanosarcina vacuolata Z-761</name>
    <dbReference type="NCBI Taxonomy" id="1434123"/>
    <lineage>
        <taxon>Archaea</taxon>
        <taxon>Methanobacteriati</taxon>
        <taxon>Methanobacteriota</taxon>
        <taxon>Stenosarchaea group</taxon>
        <taxon>Methanomicrobia</taxon>
        <taxon>Methanosarcinales</taxon>
        <taxon>Methanosarcinaceae</taxon>
        <taxon>Methanosarcina</taxon>
    </lineage>
</organism>
<dbReference type="PANTHER" id="PTHR30290">
    <property type="entry name" value="PERIPLASMIC BINDING COMPONENT OF ABC TRANSPORTER"/>
    <property type="match status" value="1"/>
</dbReference>
<sequence>MEKKKLLFSIFLIALILMTAGCTNKDSAQAGSSAENSSDQTGALVENPSNGSKYVNVVNLSGGDCGYPQPFTIYPRGPGSSKVGMIFDSLFERDEKGIIPWLAESWDVNSNGTEYTVYLRDGVNWSDGVPFTANDVKFTFDYEQKNVPVSGGIESDIIDNIQVVNSSTVKFVLAQPVSTFIYKLTSFEIIPEHIYKDVSDPTSFLDPKAVIGTGPYILDEYNKEHGTYRFVANENFWGPEPVVKAVEFIPVSDSLIAFEQGQIDFTSISPDTLDRFKSDSDIRIVQQPAFWGYQFYFNMKNCPELNDSRIRRAFAYAIDRDELVEKIARGAGKAGKMGILPEDHIWYNPDQPKYDYNPDKARTLLEEAGWTDTDGDGIRDNNGEKLSYVLSLASGEVRIGELIKERLSEVGIDIQVKALESKSRDANLKSGDFELAISGFGGWGADADYLRTRYCDTGSQSGSVSSGAAIFGYHNDTLNDLGTRELQELNDSKRKEIVYNMQTLLANDVPTIPLYYTTSYDIWRISKYDGWMTRYDHHARTQCILSYLERDGIAAKR</sequence>
<dbReference type="InterPro" id="IPR039424">
    <property type="entry name" value="SBP_5"/>
</dbReference>
<dbReference type="AlphaFoldDB" id="A0A0E3LH86"/>
<dbReference type="Pfam" id="PF00496">
    <property type="entry name" value="SBP_bac_5"/>
    <property type="match status" value="1"/>
</dbReference>
<dbReference type="KEGG" id="mvc:MSVAZ_1567"/>
<proteinExistence type="inferred from homology"/>
<comment type="similarity">
    <text evidence="1">Belongs to the bacterial solute-binding protein 5 family.</text>
</comment>
<dbReference type="PATRIC" id="fig|1434123.4.peg.1884"/>
<dbReference type="GO" id="GO:0043190">
    <property type="term" value="C:ATP-binding cassette (ABC) transporter complex"/>
    <property type="evidence" value="ECO:0007669"/>
    <property type="project" value="InterPro"/>
</dbReference>
<dbReference type="STRING" id="1434123.MSVAZ_1567"/>
<evidence type="ECO:0000256" key="4">
    <source>
        <dbReference type="SAM" id="MobiDB-lite"/>
    </source>
</evidence>
<keyword evidence="2" id="KW-0813">Transport</keyword>
<name>A0A0E3LH86_9EURY</name>
<dbReference type="GeneID" id="24810000"/>
<dbReference type="PANTHER" id="PTHR30290:SF64">
    <property type="entry name" value="ABC TRANSPORTER PERIPLASMIC BINDING PROTEIN"/>
    <property type="match status" value="1"/>
</dbReference>
<dbReference type="GO" id="GO:0015833">
    <property type="term" value="P:peptide transport"/>
    <property type="evidence" value="ECO:0007669"/>
    <property type="project" value="TreeGrafter"/>
</dbReference>
<dbReference type="Proteomes" id="UP000033096">
    <property type="component" value="Chromosome"/>
</dbReference>
<protein>
    <submittedName>
        <fullName evidence="6">Oligopeptide ABC transporter, periplasmic oligopeptide-binding protein OppA</fullName>
    </submittedName>
</protein>
<dbReference type="InterPro" id="IPR030678">
    <property type="entry name" value="Peptide/Ni-bd"/>
</dbReference>
<dbReference type="Gene3D" id="3.10.105.10">
    <property type="entry name" value="Dipeptide-binding Protein, Domain 3"/>
    <property type="match status" value="1"/>
</dbReference>
<reference evidence="6 7" key="1">
    <citation type="submission" date="2014-07" db="EMBL/GenBank/DDBJ databases">
        <title>Methanogenic archaea and the global carbon cycle.</title>
        <authorList>
            <person name="Henriksen J.R."/>
            <person name="Luke J."/>
            <person name="Reinhart S."/>
            <person name="Benedict M.N."/>
            <person name="Youngblut N.D."/>
            <person name="Metcalf M.E."/>
            <person name="Whitaker R.J."/>
            <person name="Metcalf W.W."/>
        </authorList>
    </citation>
    <scope>NUCLEOTIDE SEQUENCE [LARGE SCALE GENOMIC DNA]</scope>
    <source>
        <strain evidence="6 7">Z-761</strain>
    </source>
</reference>
<dbReference type="GO" id="GO:1904680">
    <property type="term" value="F:peptide transmembrane transporter activity"/>
    <property type="evidence" value="ECO:0007669"/>
    <property type="project" value="TreeGrafter"/>
</dbReference>
<accession>A0A0E3LH86</accession>